<dbReference type="PATRIC" id="fig|1605367.3.peg.1393"/>
<keyword evidence="1" id="KW-0328">Glycosyltransferase</keyword>
<dbReference type="AlphaFoldDB" id="A0A0P7BPS1"/>
<evidence type="ECO:0008006" key="5">
    <source>
        <dbReference type="Google" id="ProtNLM"/>
    </source>
</evidence>
<organism evidence="3 4">
    <name type="scientific">Jiulongibacter sediminis</name>
    <dbReference type="NCBI Taxonomy" id="1605367"/>
    <lineage>
        <taxon>Bacteria</taxon>
        <taxon>Pseudomonadati</taxon>
        <taxon>Bacteroidota</taxon>
        <taxon>Cytophagia</taxon>
        <taxon>Cytophagales</taxon>
        <taxon>Leadbetterellaceae</taxon>
        <taxon>Jiulongibacter</taxon>
    </lineage>
</organism>
<keyword evidence="4" id="KW-1185">Reference proteome</keyword>
<proteinExistence type="predicted"/>
<evidence type="ECO:0000313" key="4">
    <source>
        <dbReference type="Proteomes" id="UP000050454"/>
    </source>
</evidence>
<dbReference type="InterPro" id="IPR002201">
    <property type="entry name" value="Glyco_trans_9"/>
</dbReference>
<dbReference type="EMBL" id="LGTQ01000005">
    <property type="protein sequence ID" value="KPM49138.1"/>
    <property type="molecule type" value="Genomic_DNA"/>
</dbReference>
<dbReference type="GO" id="GO:0008713">
    <property type="term" value="F:ADP-heptose-lipopolysaccharide heptosyltransferase activity"/>
    <property type="evidence" value="ECO:0007669"/>
    <property type="project" value="TreeGrafter"/>
</dbReference>
<name>A0A0P7BPS1_9BACT</name>
<dbReference type="PROSITE" id="PS51257">
    <property type="entry name" value="PROKAR_LIPOPROTEIN"/>
    <property type="match status" value="1"/>
</dbReference>
<dbReference type="CDD" id="cd03789">
    <property type="entry name" value="GT9_LPS_heptosyltransferase"/>
    <property type="match status" value="1"/>
</dbReference>
<dbReference type="RefSeq" id="WP_131458134.1">
    <property type="nucleotide sequence ID" value="NZ_JXSZ01000005.1"/>
</dbReference>
<dbReference type="GO" id="GO:0005829">
    <property type="term" value="C:cytosol"/>
    <property type="evidence" value="ECO:0007669"/>
    <property type="project" value="TreeGrafter"/>
</dbReference>
<dbReference type="PANTHER" id="PTHR30160">
    <property type="entry name" value="TETRAACYLDISACCHARIDE 4'-KINASE-RELATED"/>
    <property type="match status" value="1"/>
</dbReference>
<dbReference type="STRING" id="1605367.AFM12_00355"/>
<accession>A0A0P7BPS1</accession>
<dbReference type="OrthoDB" id="9768048at2"/>
<comment type="caution">
    <text evidence="3">The sequence shown here is derived from an EMBL/GenBank/DDBJ whole genome shotgun (WGS) entry which is preliminary data.</text>
</comment>
<keyword evidence="2" id="KW-0808">Transferase</keyword>
<protein>
    <recommendedName>
        <fullName evidence="5">Glycosyl transferase</fullName>
    </recommendedName>
</protein>
<sequence length="335" mass="38109">MRTFLVIRFSAMGDVLLTLPVLVQACEQNPDVKFLVLTRPRFKAFFDGYDQIQIIDADVDKQFKGLIGIFRLAKRLKKTYQMEGVLDLHQNLRSGLLKFFLTPLKSFTLDKGRADKKDLTVGKNKKRVQLTHSTERYAEVLKQAGIEFEFDSKASKNYFKNLPKPFFEKETSWIGIAPFAQHKGKIWPKENIRKVMEQIPRSYYIFLFGGGDEELYQLRQLSVDFPNSLVVGISYSMKDQLAMISALDVMICMDSSNMHLAALAGVKTVSIWGATHTNAGFGPYGAQKHEIVEVSTDELPCRPCSVYGNKPCLREDHACLNWITAEDVTQRFLGD</sequence>
<evidence type="ECO:0000313" key="3">
    <source>
        <dbReference type="EMBL" id="KPM49138.1"/>
    </source>
</evidence>
<dbReference type="InterPro" id="IPR051199">
    <property type="entry name" value="LPS_LOS_Heptosyltrfase"/>
</dbReference>
<evidence type="ECO:0000256" key="1">
    <source>
        <dbReference type="ARBA" id="ARBA00022676"/>
    </source>
</evidence>
<dbReference type="Gene3D" id="3.40.50.2000">
    <property type="entry name" value="Glycogen Phosphorylase B"/>
    <property type="match status" value="2"/>
</dbReference>
<dbReference type="GO" id="GO:0009244">
    <property type="term" value="P:lipopolysaccharide core region biosynthetic process"/>
    <property type="evidence" value="ECO:0007669"/>
    <property type="project" value="TreeGrafter"/>
</dbReference>
<dbReference type="Pfam" id="PF01075">
    <property type="entry name" value="Glyco_transf_9"/>
    <property type="match status" value="1"/>
</dbReference>
<gene>
    <name evidence="3" type="ORF">AFM12_00355</name>
</gene>
<dbReference type="PANTHER" id="PTHR30160:SF22">
    <property type="entry name" value="LIPOPOLYSACCHARIDE CORE BIOSYNTHESIS PROTEIN"/>
    <property type="match status" value="1"/>
</dbReference>
<dbReference type="SUPFAM" id="SSF53756">
    <property type="entry name" value="UDP-Glycosyltransferase/glycogen phosphorylase"/>
    <property type="match status" value="1"/>
</dbReference>
<reference evidence="3 4" key="1">
    <citation type="submission" date="2015-07" db="EMBL/GenBank/DDBJ databases">
        <title>The draft genome sequence of Leadbetterella sp. JN14-9.</title>
        <authorList>
            <person name="Liu Y."/>
            <person name="Du J."/>
            <person name="Shao Z."/>
        </authorList>
    </citation>
    <scope>NUCLEOTIDE SEQUENCE [LARGE SCALE GENOMIC DNA]</scope>
    <source>
        <strain evidence="3 4">JN14-9</strain>
    </source>
</reference>
<dbReference type="Proteomes" id="UP000050454">
    <property type="component" value="Unassembled WGS sequence"/>
</dbReference>
<evidence type="ECO:0000256" key="2">
    <source>
        <dbReference type="ARBA" id="ARBA00022679"/>
    </source>
</evidence>